<organism evidence="2 3">
    <name type="scientific">Skeletonema marinoi</name>
    <dbReference type="NCBI Taxonomy" id="267567"/>
    <lineage>
        <taxon>Eukaryota</taxon>
        <taxon>Sar</taxon>
        <taxon>Stramenopiles</taxon>
        <taxon>Ochrophyta</taxon>
        <taxon>Bacillariophyta</taxon>
        <taxon>Coscinodiscophyceae</taxon>
        <taxon>Thalassiosirophycidae</taxon>
        <taxon>Thalassiosirales</taxon>
        <taxon>Skeletonemataceae</taxon>
        <taxon>Skeletonema</taxon>
        <taxon>Skeletonema marinoi-dohrnii complex</taxon>
    </lineage>
</organism>
<feature type="region of interest" description="Disordered" evidence="1">
    <location>
        <begin position="39"/>
        <end position="63"/>
    </location>
</feature>
<name>A0AAD8Y5U2_9STRA</name>
<reference evidence="2" key="1">
    <citation type="submission" date="2023-06" db="EMBL/GenBank/DDBJ databases">
        <title>Survivors Of The Sea: Transcriptome response of Skeletonema marinoi to long-term dormancy.</title>
        <authorList>
            <person name="Pinder M.I.M."/>
            <person name="Kourtchenko O."/>
            <person name="Robertson E.K."/>
            <person name="Larsson T."/>
            <person name="Maumus F."/>
            <person name="Osuna-Cruz C.M."/>
            <person name="Vancaester E."/>
            <person name="Stenow R."/>
            <person name="Vandepoele K."/>
            <person name="Ploug H."/>
            <person name="Bruchert V."/>
            <person name="Godhe A."/>
            <person name="Topel M."/>
        </authorList>
    </citation>
    <scope>NUCLEOTIDE SEQUENCE</scope>
    <source>
        <strain evidence="2">R05AC</strain>
    </source>
</reference>
<comment type="caution">
    <text evidence="2">The sequence shown here is derived from an EMBL/GenBank/DDBJ whole genome shotgun (WGS) entry which is preliminary data.</text>
</comment>
<proteinExistence type="predicted"/>
<evidence type="ECO:0000256" key="1">
    <source>
        <dbReference type="SAM" id="MobiDB-lite"/>
    </source>
</evidence>
<dbReference type="AlphaFoldDB" id="A0AAD8Y5U2"/>
<gene>
    <name evidence="2" type="ORF">QTG54_010491</name>
</gene>
<dbReference type="Proteomes" id="UP001224775">
    <property type="component" value="Unassembled WGS sequence"/>
</dbReference>
<accession>A0AAD8Y5U2</accession>
<dbReference type="EMBL" id="JATAAI010000019">
    <property type="protein sequence ID" value="KAK1739175.1"/>
    <property type="molecule type" value="Genomic_DNA"/>
</dbReference>
<sequence length="318" mass="33557">MLVLTATRSLLRSNGAVLRQNVRLMSSVASSEIQAAAAGHNTTAKREIHSDPPQMKSAPPLQYASQPTYLPEDAADEKEEEAATSGMADRFKITAEVTVSKIFPAGFGWQSSSIFAEEYLGYSADSMAFALTTGLGDAIGVMAGHCVYYAAKKSITGDDSINMERETQTGLLLASAAFCSGTAWQPLVDVLQGANLPFMQVFAGTWIGCGTAFYLGLRGARTILSGPCKYIHEPTYENSKTDKSLSVAIGGATGFFVGTDTAYLPAQNFLFDVVGIHDATPQLMGCAIAGTSTGLGFVAAQTTLNAIYPAGKLWNDGK</sequence>
<keyword evidence="3" id="KW-1185">Reference proteome</keyword>
<evidence type="ECO:0000313" key="3">
    <source>
        <dbReference type="Proteomes" id="UP001224775"/>
    </source>
</evidence>
<evidence type="ECO:0000313" key="2">
    <source>
        <dbReference type="EMBL" id="KAK1739175.1"/>
    </source>
</evidence>
<protein>
    <submittedName>
        <fullName evidence="2">Uncharacterized protein</fullName>
    </submittedName>
</protein>